<reference evidence="1" key="1">
    <citation type="submission" date="2014-09" db="EMBL/GenBank/DDBJ databases">
        <authorList>
            <person name="Magalhaes I.L.F."/>
            <person name="Oliveira U."/>
            <person name="Santos F.R."/>
            <person name="Vidigal T.H.D.A."/>
            <person name="Brescovit A.D."/>
            <person name="Santos A.J."/>
        </authorList>
    </citation>
    <scope>NUCLEOTIDE SEQUENCE</scope>
    <source>
        <tissue evidence="1">Shoot tissue taken approximately 20 cm above the soil surface</tissue>
    </source>
</reference>
<reference evidence="1" key="2">
    <citation type="journal article" date="2015" name="Data Brief">
        <title>Shoot transcriptome of the giant reed, Arundo donax.</title>
        <authorList>
            <person name="Barrero R.A."/>
            <person name="Guerrero F.D."/>
            <person name="Moolhuijzen P."/>
            <person name="Goolsby J.A."/>
            <person name="Tidwell J."/>
            <person name="Bellgard S.E."/>
            <person name="Bellgard M.I."/>
        </authorList>
    </citation>
    <scope>NUCLEOTIDE SEQUENCE</scope>
    <source>
        <tissue evidence="1">Shoot tissue taken approximately 20 cm above the soil surface</tissue>
    </source>
</reference>
<name>A0A0A9GUR9_ARUDO</name>
<evidence type="ECO:0000313" key="1">
    <source>
        <dbReference type="EMBL" id="JAE24323.1"/>
    </source>
</evidence>
<proteinExistence type="predicted"/>
<organism evidence="1">
    <name type="scientific">Arundo donax</name>
    <name type="common">Giant reed</name>
    <name type="synonym">Donax arundinaceus</name>
    <dbReference type="NCBI Taxonomy" id="35708"/>
    <lineage>
        <taxon>Eukaryota</taxon>
        <taxon>Viridiplantae</taxon>
        <taxon>Streptophyta</taxon>
        <taxon>Embryophyta</taxon>
        <taxon>Tracheophyta</taxon>
        <taxon>Spermatophyta</taxon>
        <taxon>Magnoliopsida</taxon>
        <taxon>Liliopsida</taxon>
        <taxon>Poales</taxon>
        <taxon>Poaceae</taxon>
        <taxon>PACMAD clade</taxon>
        <taxon>Arundinoideae</taxon>
        <taxon>Arundineae</taxon>
        <taxon>Arundo</taxon>
    </lineage>
</organism>
<dbReference type="AlphaFoldDB" id="A0A0A9GUR9"/>
<sequence length="32" mass="3765">MHLTKSSVHSNIKRRINAMKDVRKICSEQQLL</sequence>
<accession>A0A0A9GUR9</accession>
<protein>
    <submittedName>
        <fullName evidence="1">Uncharacterized protein</fullName>
    </submittedName>
</protein>
<dbReference type="EMBL" id="GBRH01173573">
    <property type="protein sequence ID" value="JAE24323.1"/>
    <property type="molecule type" value="Transcribed_RNA"/>
</dbReference>